<reference evidence="4 5" key="1">
    <citation type="journal article" date="2014" name="BMC Genomics">
        <title>Genome sequencing of four Aureobasidium pullulans varieties: biotechnological potential, stress tolerance, and description of new species.</title>
        <authorList>
            <person name="Gostin Ar C."/>
            <person name="Ohm R.A."/>
            <person name="Kogej T."/>
            <person name="Sonjak S."/>
            <person name="Turk M."/>
            <person name="Zajc J."/>
            <person name="Zalar P."/>
            <person name="Grube M."/>
            <person name="Sun H."/>
            <person name="Han J."/>
            <person name="Sharma A."/>
            <person name="Chiniquy J."/>
            <person name="Ngan C.Y."/>
            <person name="Lipzen A."/>
            <person name="Barry K."/>
            <person name="Grigoriev I.V."/>
            <person name="Gunde-Cimerman N."/>
        </authorList>
    </citation>
    <scope>NUCLEOTIDE SEQUENCE [LARGE SCALE GENOMIC DNA]</scope>
    <source>
        <strain evidence="4 5">EXF-2481</strain>
    </source>
</reference>
<dbReference type="GO" id="GO:0030674">
    <property type="term" value="F:protein-macromolecule adaptor activity"/>
    <property type="evidence" value="ECO:0007669"/>
    <property type="project" value="TreeGrafter"/>
</dbReference>
<feature type="region of interest" description="Disordered" evidence="2">
    <location>
        <begin position="61"/>
        <end position="171"/>
    </location>
</feature>
<proteinExistence type="inferred from homology"/>
<dbReference type="OrthoDB" id="298939at2759"/>
<feature type="compositionally biased region" description="Basic residues" evidence="2">
    <location>
        <begin position="560"/>
        <end position="569"/>
    </location>
</feature>
<feature type="region of interest" description="Disordered" evidence="2">
    <location>
        <begin position="626"/>
        <end position="660"/>
    </location>
</feature>
<dbReference type="PANTHER" id="PTHR11188">
    <property type="entry name" value="ARRESTIN DOMAIN CONTAINING PROTEIN"/>
    <property type="match status" value="1"/>
</dbReference>
<protein>
    <recommendedName>
        <fullName evidence="3">Arrestin C-terminal-like domain-containing protein</fullName>
    </recommendedName>
</protein>
<accession>A0A074YEK8</accession>
<feature type="compositionally biased region" description="Polar residues" evidence="2">
    <location>
        <begin position="570"/>
        <end position="584"/>
    </location>
</feature>
<feature type="region of interest" description="Disordered" evidence="2">
    <location>
        <begin position="559"/>
        <end position="584"/>
    </location>
</feature>
<dbReference type="Pfam" id="PF02752">
    <property type="entry name" value="Arrestin_C"/>
    <property type="match status" value="1"/>
</dbReference>
<feature type="region of interest" description="Disordered" evidence="2">
    <location>
        <begin position="751"/>
        <end position="780"/>
    </location>
</feature>
<evidence type="ECO:0000259" key="3">
    <source>
        <dbReference type="SMART" id="SM01017"/>
    </source>
</evidence>
<dbReference type="EMBL" id="KL584757">
    <property type="protein sequence ID" value="KEQ96233.1"/>
    <property type="molecule type" value="Genomic_DNA"/>
</dbReference>
<dbReference type="AlphaFoldDB" id="A0A074YEK8"/>
<dbReference type="GO" id="GO:0005886">
    <property type="term" value="C:plasma membrane"/>
    <property type="evidence" value="ECO:0007669"/>
    <property type="project" value="TreeGrafter"/>
</dbReference>
<dbReference type="OMA" id="NMVDTQE"/>
<dbReference type="Gene3D" id="2.60.40.640">
    <property type="match status" value="1"/>
</dbReference>
<evidence type="ECO:0000313" key="4">
    <source>
        <dbReference type="EMBL" id="KEQ96233.1"/>
    </source>
</evidence>
<dbReference type="InParanoid" id="A0A074YEK8"/>
<evidence type="ECO:0000313" key="5">
    <source>
        <dbReference type="Proteomes" id="UP000030641"/>
    </source>
</evidence>
<dbReference type="InterPro" id="IPR014756">
    <property type="entry name" value="Ig_E-set"/>
</dbReference>
<feature type="compositionally biased region" description="Polar residues" evidence="2">
    <location>
        <begin position="145"/>
        <end position="158"/>
    </location>
</feature>
<name>A0A074YEK8_AURSE</name>
<dbReference type="HOGENOM" id="CLU_016424_0_0_1"/>
<keyword evidence="5" id="KW-1185">Reference proteome</keyword>
<dbReference type="RefSeq" id="XP_013344761.1">
    <property type="nucleotide sequence ID" value="XM_013489307.1"/>
</dbReference>
<gene>
    <name evidence="4" type="ORF">AUEXF2481DRAFT_672194</name>
</gene>
<dbReference type="Proteomes" id="UP000030641">
    <property type="component" value="Unassembled WGS sequence"/>
</dbReference>
<dbReference type="GO" id="GO:0070086">
    <property type="term" value="P:ubiquitin-dependent endocytosis"/>
    <property type="evidence" value="ECO:0007669"/>
    <property type="project" value="TreeGrafter"/>
</dbReference>
<feature type="region of interest" description="Disordered" evidence="2">
    <location>
        <begin position="1"/>
        <end position="35"/>
    </location>
</feature>
<dbReference type="InterPro" id="IPR014752">
    <property type="entry name" value="Arrestin-like_C"/>
</dbReference>
<dbReference type="PANTHER" id="PTHR11188:SF17">
    <property type="entry name" value="FI21816P1"/>
    <property type="match status" value="1"/>
</dbReference>
<dbReference type="InterPro" id="IPR050357">
    <property type="entry name" value="Arrestin_domain-protein"/>
</dbReference>
<dbReference type="STRING" id="1043005.A0A074YEK8"/>
<feature type="domain" description="Arrestin C-terminal-like" evidence="3">
    <location>
        <begin position="392"/>
        <end position="540"/>
    </location>
</feature>
<dbReference type="InterPro" id="IPR011022">
    <property type="entry name" value="Arrestin_C-like"/>
</dbReference>
<evidence type="ECO:0000256" key="1">
    <source>
        <dbReference type="ARBA" id="ARBA00005298"/>
    </source>
</evidence>
<feature type="compositionally biased region" description="Basic and acidic residues" evidence="2">
    <location>
        <begin position="758"/>
        <end position="770"/>
    </location>
</feature>
<comment type="similarity">
    <text evidence="1">Belongs to the arrestin family.</text>
</comment>
<dbReference type="SUPFAM" id="SSF81296">
    <property type="entry name" value="E set domains"/>
    <property type="match status" value="1"/>
</dbReference>
<dbReference type="GO" id="GO:0005829">
    <property type="term" value="C:cytosol"/>
    <property type="evidence" value="ECO:0007669"/>
    <property type="project" value="TreeGrafter"/>
</dbReference>
<evidence type="ECO:0000256" key="2">
    <source>
        <dbReference type="SAM" id="MobiDB-lite"/>
    </source>
</evidence>
<sequence length="864" mass="96099">MDGGQHEKGKKPVFTIERGDPPGRQRWPPGMRPLSDIRELTEPSLVDALEKRSIISVHRQPSITRQSSLRRGPSVKRTSSVRIIEPAGSSSSSYRDDLITTESTIDTPESLRDGSSLYSIPISSIPARQSSNTRDRPRHQRNHTSRSSPTPLQRNVSRTIPYRGQSHSPVKQIRARLDAVGSDTSRRVPSGTFIRNPVPRDILEFPTHRHPRIGADLQIAAPLFVGGGTVEGFVRVIVDEADKSRNKKSLTLGRIAVDLVGTEETSSNRKAIFLSLGTELIDSTHPPPRNMIEPQDFPDDDCFWSLIPSFTSLPFVISLPLDTGPPPFHSKHARIRFVLCATILIKDGGRQYLVRCSEDISVLPTYDPEKALRSLPSPLTASDEQSFSRSGLLETAKMTAGLHRQVWVSGSSIFVDIHIANGSRKTIKKLDLSLERDILCYRHAAAATLEQSASQARIFESNERSILSKHSMKQGANGWTGVEAYGSITRTCDLEIPRGHATIKCGNYFEVRYFLNITIGGSRTKMLSIQLPIIVIHMNSLDVLPNSVAQVAAAIEEKRSNHRRHKHSTSHASSKVGQTSNSPARTIVTSLAKPSRLQGRAFAAPRQQSLERMRASAADLRQLEEALESSPRKHQVSKRLTEVKAPQRSKSVGKENVRAASTRIVSRPAREVHKQPSNLATGGISVGSYTIFSHNNYDNTNTSSSNDNGRMEYVTPPSKRKEKFFSSPIKLDGKSVGSALKHVRSIDSFRSHKSTTNRWRDHFSKKKDGQPSRPPPPVPATDLVTSNRSRIQQQHSSVPFMLGLTNQAPPRPLRRSFDHEIRNQVVEYTRPPDKSRFEFKAVTKKSSTMGLKNWLGERLGRTSH</sequence>
<organism evidence="4 5">
    <name type="scientific">Aureobasidium subglaciale (strain EXF-2481)</name>
    <name type="common">Aureobasidium pullulans var. subglaciale</name>
    <dbReference type="NCBI Taxonomy" id="1043005"/>
    <lineage>
        <taxon>Eukaryota</taxon>
        <taxon>Fungi</taxon>
        <taxon>Dikarya</taxon>
        <taxon>Ascomycota</taxon>
        <taxon>Pezizomycotina</taxon>
        <taxon>Dothideomycetes</taxon>
        <taxon>Dothideomycetidae</taxon>
        <taxon>Dothideales</taxon>
        <taxon>Saccotheciaceae</taxon>
        <taxon>Aureobasidium</taxon>
    </lineage>
</organism>
<dbReference type="SMART" id="SM01017">
    <property type="entry name" value="Arrestin_C"/>
    <property type="match status" value="1"/>
</dbReference>
<dbReference type="GeneID" id="25370358"/>
<dbReference type="GO" id="GO:0031625">
    <property type="term" value="F:ubiquitin protein ligase binding"/>
    <property type="evidence" value="ECO:0007669"/>
    <property type="project" value="TreeGrafter"/>
</dbReference>